<sequence length="69" mass="8046">MELYVHTCASRPAYRLTHPLGSRALCERRPILYNRCERAPSYVQLVAARLRLKEHVNVLCIEGMEQLSY</sequence>
<dbReference type="Proteomes" id="UP000828390">
    <property type="component" value="Unassembled WGS sequence"/>
</dbReference>
<dbReference type="AlphaFoldDB" id="A0A9D4MDM1"/>
<accession>A0A9D4MDM1</accession>
<reference evidence="1" key="1">
    <citation type="journal article" date="2019" name="bioRxiv">
        <title>The Genome of the Zebra Mussel, Dreissena polymorpha: A Resource for Invasive Species Research.</title>
        <authorList>
            <person name="McCartney M.A."/>
            <person name="Auch B."/>
            <person name="Kono T."/>
            <person name="Mallez S."/>
            <person name="Zhang Y."/>
            <person name="Obille A."/>
            <person name="Becker A."/>
            <person name="Abrahante J.E."/>
            <person name="Garbe J."/>
            <person name="Badalamenti J.P."/>
            <person name="Herman A."/>
            <person name="Mangelson H."/>
            <person name="Liachko I."/>
            <person name="Sullivan S."/>
            <person name="Sone E.D."/>
            <person name="Koren S."/>
            <person name="Silverstein K.A.T."/>
            <person name="Beckman K.B."/>
            <person name="Gohl D.M."/>
        </authorList>
    </citation>
    <scope>NUCLEOTIDE SEQUENCE</scope>
    <source>
        <strain evidence="1">Duluth1</strain>
        <tissue evidence="1">Whole animal</tissue>
    </source>
</reference>
<evidence type="ECO:0000313" key="2">
    <source>
        <dbReference type="Proteomes" id="UP000828390"/>
    </source>
</evidence>
<proteinExistence type="predicted"/>
<reference evidence="1" key="2">
    <citation type="submission" date="2020-11" db="EMBL/GenBank/DDBJ databases">
        <authorList>
            <person name="McCartney M.A."/>
            <person name="Auch B."/>
            <person name="Kono T."/>
            <person name="Mallez S."/>
            <person name="Becker A."/>
            <person name="Gohl D.M."/>
            <person name="Silverstein K.A.T."/>
            <person name="Koren S."/>
            <person name="Bechman K.B."/>
            <person name="Herman A."/>
            <person name="Abrahante J.E."/>
            <person name="Garbe J."/>
        </authorList>
    </citation>
    <scope>NUCLEOTIDE SEQUENCE</scope>
    <source>
        <strain evidence="1">Duluth1</strain>
        <tissue evidence="1">Whole animal</tissue>
    </source>
</reference>
<name>A0A9D4MDM1_DREPO</name>
<evidence type="ECO:0000313" key="1">
    <source>
        <dbReference type="EMBL" id="KAH3874803.1"/>
    </source>
</evidence>
<gene>
    <name evidence="1" type="ORF">DPMN_038056</name>
</gene>
<keyword evidence="2" id="KW-1185">Reference proteome</keyword>
<dbReference type="EMBL" id="JAIWYP010000002">
    <property type="protein sequence ID" value="KAH3874803.1"/>
    <property type="molecule type" value="Genomic_DNA"/>
</dbReference>
<organism evidence="1 2">
    <name type="scientific">Dreissena polymorpha</name>
    <name type="common">Zebra mussel</name>
    <name type="synonym">Mytilus polymorpha</name>
    <dbReference type="NCBI Taxonomy" id="45954"/>
    <lineage>
        <taxon>Eukaryota</taxon>
        <taxon>Metazoa</taxon>
        <taxon>Spiralia</taxon>
        <taxon>Lophotrochozoa</taxon>
        <taxon>Mollusca</taxon>
        <taxon>Bivalvia</taxon>
        <taxon>Autobranchia</taxon>
        <taxon>Heteroconchia</taxon>
        <taxon>Euheterodonta</taxon>
        <taxon>Imparidentia</taxon>
        <taxon>Neoheterodontei</taxon>
        <taxon>Myida</taxon>
        <taxon>Dreissenoidea</taxon>
        <taxon>Dreissenidae</taxon>
        <taxon>Dreissena</taxon>
    </lineage>
</organism>
<comment type="caution">
    <text evidence="1">The sequence shown here is derived from an EMBL/GenBank/DDBJ whole genome shotgun (WGS) entry which is preliminary data.</text>
</comment>
<protein>
    <submittedName>
        <fullName evidence="1">Uncharacterized protein</fullName>
    </submittedName>
</protein>